<reference evidence="17 18" key="1">
    <citation type="submission" date="2019-11" db="EMBL/GenBank/DDBJ databases">
        <title>Agromyces kandeliae sp. nov., isolated from mangrove soil.</title>
        <authorList>
            <person name="Wang R."/>
        </authorList>
    </citation>
    <scope>NUCLEOTIDE SEQUENCE [LARGE SCALE GENOMIC DNA]</scope>
    <source>
        <strain evidence="17 18">JCM 11433</strain>
    </source>
</reference>
<dbReference type="Pfam" id="PF17203">
    <property type="entry name" value="sCache_3_2"/>
    <property type="match status" value="1"/>
</dbReference>
<dbReference type="InterPro" id="IPR000014">
    <property type="entry name" value="PAS"/>
</dbReference>
<gene>
    <name evidence="17" type="ORF">GJ743_04700</name>
</gene>
<dbReference type="GO" id="GO:0000155">
    <property type="term" value="F:phosphorelay sensor kinase activity"/>
    <property type="evidence" value="ECO:0007669"/>
    <property type="project" value="InterPro"/>
</dbReference>
<feature type="compositionally biased region" description="Low complexity" evidence="14">
    <location>
        <begin position="539"/>
        <end position="549"/>
    </location>
</feature>
<dbReference type="SUPFAM" id="SSF55785">
    <property type="entry name" value="PYP-like sensor domain (PAS domain)"/>
    <property type="match status" value="1"/>
</dbReference>
<comment type="subcellular location">
    <subcellularLocation>
        <location evidence="2">Cell membrane</location>
        <topology evidence="2">Multi-pass membrane protein</topology>
    </subcellularLocation>
</comment>
<evidence type="ECO:0000256" key="4">
    <source>
        <dbReference type="ARBA" id="ARBA00022475"/>
    </source>
</evidence>
<evidence type="ECO:0000256" key="8">
    <source>
        <dbReference type="ARBA" id="ARBA00022741"/>
    </source>
</evidence>
<dbReference type="PANTHER" id="PTHR44936:SF10">
    <property type="entry name" value="SENSOR PROTEIN RSTB"/>
    <property type="match status" value="1"/>
</dbReference>
<dbReference type="SUPFAM" id="SSF103190">
    <property type="entry name" value="Sensory domain-like"/>
    <property type="match status" value="1"/>
</dbReference>
<dbReference type="InterPro" id="IPR036890">
    <property type="entry name" value="HATPase_C_sf"/>
</dbReference>
<dbReference type="GO" id="GO:0005886">
    <property type="term" value="C:plasma membrane"/>
    <property type="evidence" value="ECO:0007669"/>
    <property type="project" value="UniProtKB-SubCell"/>
</dbReference>
<comment type="catalytic activity">
    <reaction evidence="1">
        <text>ATP + protein L-histidine = ADP + protein N-phospho-L-histidine.</text>
        <dbReference type="EC" id="2.7.13.3"/>
    </reaction>
</comment>
<dbReference type="SUPFAM" id="SSF55890">
    <property type="entry name" value="Sporulation response regulatory protein Spo0B"/>
    <property type="match status" value="1"/>
</dbReference>
<evidence type="ECO:0000256" key="6">
    <source>
        <dbReference type="ARBA" id="ARBA00022679"/>
    </source>
</evidence>
<feature type="domain" description="Histidine kinase" evidence="16">
    <location>
        <begin position="429"/>
        <end position="537"/>
    </location>
</feature>
<evidence type="ECO:0000256" key="7">
    <source>
        <dbReference type="ARBA" id="ARBA00022692"/>
    </source>
</evidence>
<dbReference type="GO" id="GO:0005524">
    <property type="term" value="F:ATP binding"/>
    <property type="evidence" value="ECO:0007669"/>
    <property type="project" value="UniProtKB-KW"/>
</dbReference>
<dbReference type="InterPro" id="IPR004358">
    <property type="entry name" value="Sig_transdc_His_kin-like_C"/>
</dbReference>
<evidence type="ECO:0000256" key="3">
    <source>
        <dbReference type="ARBA" id="ARBA00012438"/>
    </source>
</evidence>
<keyword evidence="9" id="KW-0418">Kinase</keyword>
<keyword evidence="5" id="KW-0597">Phosphoprotein</keyword>
<evidence type="ECO:0000313" key="18">
    <source>
        <dbReference type="Proteomes" id="UP000433071"/>
    </source>
</evidence>
<accession>A0A6I3M2L7</accession>
<feature type="region of interest" description="Disordered" evidence="14">
    <location>
        <begin position="535"/>
        <end position="564"/>
    </location>
</feature>
<dbReference type="EMBL" id="WMLB01000014">
    <property type="protein sequence ID" value="MTH67669.1"/>
    <property type="molecule type" value="Genomic_DNA"/>
</dbReference>
<evidence type="ECO:0000256" key="9">
    <source>
        <dbReference type="ARBA" id="ARBA00022777"/>
    </source>
</evidence>
<dbReference type="InterPro" id="IPR016120">
    <property type="entry name" value="Sig_transdc_His_kin_SpoOB"/>
</dbReference>
<keyword evidence="4" id="KW-1003">Cell membrane</keyword>
<dbReference type="SMART" id="SM00091">
    <property type="entry name" value="PAS"/>
    <property type="match status" value="1"/>
</dbReference>
<proteinExistence type="predicted"/>
<dbReference type="InterPro" id="IPR039506">
    <property type="entry name" value="SPOB_a"/>
</dbReference>
<feature type="transmembrane region" description="Helical" evidence="15">
    <location>
        <begin position="174"/>
        <end position="199"/>
    </location>
</feature>
<dbReference type="SUPFAM" id="SSF55874">
    <property type="entry name" value="ATPase domain of HSP90 chaperone/DNA topoisomerase II/histidine kinase"/>
    <property type="match status" value="1"/>
</dbReference>
<dbReference type="Pfam" id="PF02518">
    <property type="entry name" value="HATPase_c"/>
    <property type="match status" value="1"/>
</dbReference>
<dbReference type="InterPro" id="IPR029151">
    <property type="entry name" value="Sensor-like_sf"/>
</dbReference>
<keyword evidence="13 15" id="KW-0472">Membrane</keyword>
<feature type="transmembrane region" description="Helical" evidence="15">
    <location>
        <begin position="20"/>
        <end position="42"/>
    </location>
</feature>
<dbReference type="InterPro" id="IPR050980">
    <property type="entry name" value="2C_sensor_his_kinase"/>
</dbReference>
<keyword evidence="11 15" id="KW-1133">Transmembrane helix</keyword>
<dbReference type="InterPro" id="IPR005467">
    <property type="entry name" value="His_kinase_dom"/>
</dbReference>
<evidence type="ECO:0000256" key="10">
    <source>
        <dbReference type="ARBA" id="ARBA00022840"/>
    </source>
</evidence>
<dbReference type="PANTHER" id="PTHR44936">
    <property type="entry name" value="SENSOR PROTEIN CREC"/>
    <property type="match status" value="1"/>
</dbReference>
<dbReference type="Gene3D" id="3.30.450.20">
    <property type="entry name" value="PAS domain"/>
    <property type="match status" value="2"/>
</dbReference>
<dbReference type="AlphaFoldDB" id="A0A6I3M2L7"/>
<dbReference type="InterPro" id="IPR003594">
    <property type="entry name" value="HATPase_dom"/>
</dbReference>
<evidence type="ECO:0000256" key="11">
    <source>
        <dbReference type="ARBA" id="ARBA00022989"/>
    </source>
</evidence>
<dbReference type="Pfam" id="PF14689">
    <property type="entry name" value="SPOB_a"/>
    <property type="match status" value="1"/>
</dbReference>
<evidence type="ECO:0000259" key="16">
    <source>
        <dbReference type="PROSITE" id="PS50109"/>
    </source>
</evidence>
<dbReference type="InterPro" id="IPR033463">
    <property type="entry name" value="sCache_3"/>
</dbReference>
<evidence type="ECO:0000256" key="5">
    <source>
        <dbReference type="ARBA" id="ARBA00022553"/>
    </source>
</evidence>
<evidence type="ECO:0000256" key="2">
    <source>
        <dbReference type="ARBA" id="ARBA00004651"/>
    </source>
</evidence>
<dbReference type="Gene3D" id="1.10.287.130">
    <property type="match status" value="1"/>
</dbReference>
<dbReference type="GO" id="GO:0006355">
    <property type="term" value="P:regulation of DNA-templated transcription"/>
    <property type="evidence" value="ECO:0007669"/>
    <property type="project" value="InterPro"/>
</dbReference>
<dbReference type="Proteomes" id="UP000433071">
    <property type="component" value="Unassembled WGS sequence"/>
</dbReference>
<dbReference type="CDD" id="cd00130">
    <property type="entry name" value="PAS"/>
    <property type="match status" value="1"/>
</dbReference>
<dbReference type="Pfam" id="PF00989">
    <property type="entry name" value="PAS"/>
    <property type="match status" value="1"/>
</dbReference>
<evidence type="ECO:0000256" key="1">
    <source>
        <dbReference type="ARBA" id="ARBA00000085"/>
    </source>
</evidence>
<dbReference type="SMART" id="SM00387">
    <property type="entry name" value="HATPase_c"/>
    <property type="match status" value="1"/>
</dbReference>
<name>A0A6I3M2L7_9MICO</name>
<keyword evidence="6" id="KW-0808">Transferase</keyword>
<dbReference type="InterPro" id="IPR035965">
    <property type="entry name" value="PAS-like_dom_sf"/>
</dbReference>
<protein>
    <recommendedName>
        <fullName evidence="3">histidine kinase</fullName>
        <ecNumber evidence="3">2.7.13.3</ecNumber>
    </recommendedName>
</protein>
<dbReference type="Gene3D" id="3.30.565.10">
    <property type="entry name" value="Histidine kinase-like ATPase, C-terminal domain"/>
    <property type="match status" value="1"/>
</dbReference>
<dbReference type="InterPro" id="IPR013767">
    <property type="entry name" value="PAS_fold"/>
</dbReference>
<dbReference type="EC" id="2.7.13.3" evidence="3"/>
<organism evidence="17 18">
    <name type="scientific">Agromyces bracchium</name>
    <dbReference type="NCBI Taxonomy" id="88376"/>
    <lineage>
        <taxon>Bacteria</taxon>
        <taxon>Bacillati</taxon>
        <taxon>Actinomycetota</taxon>
        <taxon>Actinomycetes</taxon>
        <taxon>Micrococcales</taxon>
        <taxon>Microbacteriaceae</taxon>
        <taxon>Agromyces</taxon>
    </lineage>
</organism>
<dbReference type="PRINTS" id="PR00344">
    <property type="entry name" value="BCTRLSENSOR"/>
</dbReference>
<keyword evidence="10" id="KW-0067">ATP-binding</keyword>
<keyword evidence="8" id="KW-0547">Nucleotide-binding</keyword>
<evidence type="ECO:0000256" key="14">
    <source>
        <dbReference type="SAM" id="MobiDB-lite"/>
    </source>
</evidence>
<dbReference type="OrthoDB" id="9792686at2"/>
<sequence>MPVRHTGGVGRSRMTLGMQLLLLQVAIVLTTVVGTGVTAMLIQEQQLREGYQDRMIAVAQSVAGLPVIRGAFDDPDPSATIQPVAEVIRNASDVTYVVVANEDGIRYSHPNPDRIGERVSTDPTIPLSGEVYVGTQTGTLGESWRVKVPIFDDDGDVMGQVSVGILESELRADFLGGLGGLLGALAVAALVGVVGSAWIGRVIRRRIYGLEPDEIRAMLETREAMLHGIREGIVAVDDRGRVVLMNDAAARLLDVEDPERVLGMPVEEVLDGDLARFIASGEDREAPVLSGERVLLVHGDRVAVDGREVGSIAILRDRTELETTLRELEGAQSLAEGLRAQSHEFSNKLHVVSGLLELGHVDAAIAFIQRVGSGGALSTLGDHDGIADVETAALVLAKRSRAGELGLAFDLDPRSHLDATTDARERIDLVTVVGNLVDNAIEACVLGGRIELSIRDDLEPGMVVVRVDDDGPGIPPERRAAIFEPDVSGKAPAPGKARRGIGLTIVQRVTARLGGDVAVDASPAGGARFVVRLPRNSGATSAAAAPTRSSETDAAATPASGGRR</sequence>
<dbReference type="PROSITE" id="PS50109">
    <property type="entry name" value="HIS_KIN"/>
    <property type="match status" value="1"/>
</dbReference>
<evidence type="ECO:0000256" key="12">
    <source>
        <dbReference type="ARBA" id="ARBA00023012"/>
    </source>
</evidence>
<keyword evidence="18" id="KW-1185">Reference proteome</keyword>
<dbReference type="CDD" id="cd00075">
    <property type="entry name" value="HATPase"/>
    <property type="match status" value="1"/>
</dbReference>
<evidence type="ECO:0000256" key="15">
    <source>
        <dbReference type="SAM" id="Phobius"/>
    </source>
</evidence>
<comment type="caution">
    <text evidence="17">The sequence shown here is derived from an EMBL/GenBank/DDBJ whole genome shotgun (WGS) entry which is preliminary data.</text>
</comment>
<keyword evidence="12" id="KW-0902">Two-component regulatory system</keyword>
<evidence type="ECO:0000256" key="13">
    <source>
        <dbReference type="ARBA" id="ARBA00023136"/>
    </source>
</evidence>
<keyword evidence="7 15" id="KW-0812">Transmembrane</keyword>
<evidence type="ECO:0000313" key="17">
    <source>
        <dbReference type="EMBL" id="MTH67669.1"/>
    </source>
</evidence>